<proteinExistence type="predicted"/>
<gene>
    <name evidence="2" type="ORF">HPP92_012756</name>
</gene>
<dbReference type="AlphaFoldDB" id="A0A835R0L7"/>
<protein>
    <submittedName>
        <fullName evidence="2">Uncharacterized protein</fullName>
    </submittedName>
</protein>
<dbReference type="EMBL" id="JADCNM010000006">
    <property type="protein sequence ID" value="KAG0478037.1"/>
    <property type="molecule type" value="Genomic_DNA"/>
</dbReference>
<name>A0A835R0L7_VANPL</name>
<evidence type="ECO:0000313" key="3">
    <source>
        <dbReference type="Proteomes" id="UP000639772"/>
    </source>
</evidence>
<feature type="compositionally biased region" description="Low complexity" evidence="1">
    <location>
        <begin position="69"/>
        <end position="82"/>
    </location>
</feature>
<reference evidence="2 3" key="1">
    <citation type="journal article" date="2020" name="Nat. Food">
        <title>A phased Vanilla planifolia genome enables genetic improvement of flavour and production.</title>
        <authorList>
            <person name="Hasing T."/>
            <person name="Tang H."/>
            <person name="Brym M."/>
            <person name="Khazi F."/>
            <person name="Huang T."/>
            <person name="Chambers A.H."/>
        </authorList>
    </citation>
    <scope>NUCLEOTIDE SEQUENCE [LARGE SCALE GENOMIC DNA]</scope>
    <source>
        <tissue evidence="2">Leaf</tissue>
    </source>
</reference>
<evidence type="ECO:0000313" key="2">
    <source>
        <dbReference type="EMBL" id="KAG0478037.1"/>
    </source>
</evidence>
<evidence type="ECO:0000256" key="1">
    <source>
        <dbReference type="SAM" id="MobiDB-lite"/>
    </source>
</evidence>
<organism evidence="2 3">
    <name type="scientific">Vanilla planifolia</name>
    <name type="common">Vanilla</name>
    <dbReference type="NCBI Taxonomy" id="51239"/>
    <lineage>
        <taxon>Eukaryota</taxon>
        <taxon>Viridiplantae</taxon>
        <taxon>Streptophyta</taxon>
        <taxon>Embryophyta</taxon>
        <taxon>Tracheophyta</taxon>
        <taxon>Spermatophyta</taxon>
        <taxon>Magnoliopsida</taxon>
        <taxon>Liliopsida</taxon>
        <taxon>Asparagales</taxon>
        <taxon>Orchidaceae</taxon>
        <taxon>Vanilloideae</taxon>
        <taxon>Vanilleae</taxon>
        <taxon>Vanilla</taxon>
    </lineage>
</organism>
<accession>A0A835R0L7</accession>
<comment type="caution">
    <text evidence="2">The sequence shown here is derived from an EMBL/GenBank/DDBJ whole genome shotgun (WGS) entry which is preliminary data.</text>
</comment>
<feature type="compositionally biased region" description="Polar residues" evidence="1">
    <location>
        <begin position="51"/>
        <end position="60"/>
    </location>
</feature>
<feature type="region of interest" description="Disordered" evidence="1">
    <location>
        <begin position="49"/>
        <end position="93"/>
    </location>
</feature>
<dbReference type="Proteomes" id="UP000639772">
    <property type="component" value="Chromosome 6"/>
</dbReference>
<sequence length="374" mass="42026">MGGNKSARKHIKKTKEVMLGSLANGINADNRRNEEEIVEEQSIIPAVAAQGSKNAQSPKATQHVGGILSESSESNESSLHLNSSEDEDVNSGGVPMNAIAELQVSAMEIENAVEGIDERCFGKLISSSKVCNVSSNVENISICNTVLMSGECTQNACRNTEAKGCEYNQNSEQQIGNQGKVWTAHFQSAQMLLLLGEMDEILWNRIACLMNEQRTFHIDTKVLQFLEWTKGMFWSLIWGRKLLHFNNRDCKTFGCIGAAKNHALQATRVYSGLQYQVMHCLLLSHSVSFIGLAEVDACHVCNVITLRLEYRCISMVVDMANSDQQRWLKLKYSPYDLDYTIIWKQIWLQVIPCLRLKIYCSVWGTLQLHFDDIH</sequence>